<keyword evidence="2 3" id="KW-0040">ANK repeat</keyword>
<comment type="caution">
    <text evidence="5">The sequence shown here is derived from an EMBL/GenBank/DDBJ whole genome shotgun (WGS) entry which is preliminary data.</text>
</comment>
<dbReference type="PROSITE" id="PS50088">
    <property type="entry name" value="ANK_REPEAT"/>
    <property type="match status" value="2"/>
</dbReference>
<evidence type="ECO:0000256" key="2">
    <source>
        <dbReference type="ARBA" id="ARBA00023043"/>
    </source>
</evidence>
<dbReference type="InterPro" id="IPR002110">
    <property type="entry name" value="Ankyrin_rpt"/>
</dbReference>
<dbReference type="InterPro" id="IPR036770">
    <property type="entry name" value="Ankyrin_rpt-contain_sf"/>
</dbReference>
<evidence type="ECO:0000313" key="6">
    <source>
        <dbReference type="Proteomes" id="UP000320762"/>
    </source>
</evidence>
<dbReference type="OrthoDB" id="194358at2759"/>
<dbReference type="AlphaFoldDB" id="A0A550BXS1"/>
<dbReference type="PANTHER" id="PTHR24171">
    <property type="entry name" value="ANKYRIN REPEAT DOMAIN-CONTAINING PROTEIN 39-RELATED"/>
    <property type="match status" value="1"/>
</dbReference>
<proteinExistence type="predicted"/>
<dbReference type="EMBL" id="VDMD01000049">
    <property type="protein sequence ID" value="TRM57342.1"/>
    <property type="molecule type" value="Genomic_DNA"/>
</dbReference>
<sequence>MPIHLATMNGHLEVARLLIDHGADVDASDEDGRTPLHGAAGNCEEQTIRLLIDLCCDVNAQSRNGETPLDAVGSDFFASDDLALRERIRQMLRQAGATESSARRAATKIKSDTGGERVGHGDRFV</sequence>
<dbReference type="SUPFAM" id="SSF48403">
    <property type="entry name" value="Ankyrin repeat"/>
    <property type="match status" value="1"/>
</dbReference>
<protein>
    <submittedName>
        <fullName evidence="5">Ankyrin repeat-containing domain protein</fullName>
    </submittedName>
</protein>
<feature type="region of interest" description="Disordered" evidence="4">
    <location>
        <begin position="94"/>
        <end position="125"/>
    </location>
</feature>
<dbReference type="SMART" id="SM00248">
    <property type="entry name" value="ANK"/>
    <property type="match status" value="2"/>
</dbReference>
<evidence type="ECO:0000256" key="1">
    <source>
        <dbReference type="ARBA" id="ARBA00022737"/>
    </source>
</evidence>
<dbReference type="Pfam" id="PF12796">
    <property type="entry name" value="Ank_2"/>
    <property type="match status" value="1"/>
</dbReference>
<name>A0A550BXS1_9AGAR</name>
<feature type="repeat" description="ANK" evidence="3">
    <location>
        <begin position="31"/>
        <end position="63"/>
    </location>
</feature>
<dbReference type="STRING" id="97359.A0A550BXS1"/>
<keyword evidence="1" id="KW-0677">Repeat</keyword>
<dbReference type="Gene3D" id="1.25.40.20">
    <property type="entry name" value="Ankyrin repeat-containing domain"/>
    <property type="match status" value="1"/>
</dbReference>
<dbReference type="PROSITE" id="PS50297">
    <property type="entry name" value="ANK_REP_REGION"/>
    <property type="match status" value="2"/>
</dbReference>
<evidence type="ECO:0000256" key="4">
    <source>
        <dbReference type="SAM" id="MobiDB-lite"/>
    </source>
</evidence>
<reference evidence="5 6" key="1">
    <citation type="journal article" date="2019" name="New Phytol.">
        <title>Comparative genomics reveals unique wood-decay strategies and fruiting body development in the Schizophyllaceae.</title>
        <authorList>
            <person name="Almasi E."/>
            <person name="Sahu N."/>
            <person name="Krizsan K."/>
            <person name="Balint B."/>
            <person name="Kovacs G.M."/>
            <person name="Kiss B."/>
            <person name="Cseklye J."/>
            <person name="Drula E."/>
            <person name="Henrissat B."/>
            <person name="Nagy I."/>
            <person name="Chovatia M."/>
            <person name="Adam C."/>
            <person name="LaButti K."/>
            <person name="Lipzen A."/>
            <person name="Riley R."/>
            <person name="Grigoriev I.V."/>
            <person name="Nagy L.G."/>
        </authorList>
    </citation>
    <scope>NUCLEOTIDE SEQUENCE [LARGE SCALE GENOMIC DNA]</scope>
    <source>
        <strain evidence="5 6">NL-1724</strain>
    </source>
</reference>
<feature type="compositionally biased region" description="Basic and acidic residues" evidence="4">
    <location>
        <begin position="109"/>
        <end position="125"/>
    </location>
</feature>
<organism evidence="5 6">
    <name type="scientific">Schizophyllum amplum</name>
    <dbReference type="NCBI Taxonomy" id="97359"/>
    <lineage>
        <taxon>Eukaryota</taxon>
        <taxon>Fungi</taxon>
        <taxon>Dikarya</taxon>
        <taxon>Basidiomycota</taxon>
        <taxon>Agaricomycotina</taxon>
        <taxon>Agaricomycetes</taxon>
        <taxon>Agaricomycetidae</taxon>
        <taxon>Agaricales</taxon>
        <taxon>Schizophyllaceae</taxon>
        <taxon>Schizophyllum</taxon>
    </lineage>
</organism>
<evidence type="ECO:0000313" key="5">
    <source>
        <dbReference type="EMBL" id="TRM57342.1"/>
    </source>
</evidence>
<feature type="repeat" description="ANK" evidence="3">
    <location>
        <begin position="1"/>
        <end position="30"/>
    </location>
</feature>
<gene>
    <name evidence="5" type="ORF">BD626DRAFT_515391</name>
</gene>
<keyword evidence="6" id="KW-1185">Reference proteome</keyword>
<accession>A0A550BXS1</accession>
<dbReference type="Proteomes" id="UP000320762">
    <property type="component" value="Unassembled WGS sequence"/>
</dbReference>
<evidence type="ECO:0000256" key="3">
    <source>
        <dbReference type="PROSITE-ProRule" id="PRU00023"/>
    </source>
</evidence>